<dbReference type="Gene3D" id="1.20.1250.20">
    <property type="entry name" value="MFS general substrate transporter like domains"/>
    <property type="match status" value="1"/>
</dbReference>
<evidence type="ECO:0000313" key="9">
    <source>
        <dbReference type="RefSeq" id="XP_024947213.1"/>
    </source>
</evidence>
<gene>
    <name evidence="9 10 11 12 13 14 15" type="primary">LOC107274199</name>
</gene>
<keyword evidence="3 6" id="KW-1133">Transmembrane helix</keyword>
<feature type="transmembrane region" description="Helical" evidence="6">
    <location>
        <begin position="226"/>
        <end position="243"/>
    </location>
</feature>
<keyword evidence="2 6" id="KW-0812">Transmembrane</keyword>
<evidence type="ECO:0000313" key="14">
    <source>
        <dbReference type="RefSeq" id="XP_024947218.1"/>
    </source>
</evidence>
<feature type="transmembrane region" description="Helical" evidence="6">
    <location>
        <begin position="279"/>
        <end position="297"/>
    </location>
</feature>
<dbReference type="KEGG" id="ccin:107274199"/>
<feature type="transmembrane region" description="Helical" evidence="6">
    <location>
        <begin position="386"/>
        <end position="403"/>
    </location>
</feature>
<accession>A0AAJ7RV09</accession>
<dbReference type="RefSeq" id="XP_024947214.1">
    <property type="nucleotide sequence ID" value="XM_025091446.1"/>
</dbReference>
<dbReference type="RefSeq" id="XP_024947218.1">
    <property type="nucleotide sequence ID" value="XM_025091450.1"/>
</dbReference>
<evidence type="ECO:0000313" key="13">
    <source>
        <dbReference type="RefSeq" id="XP_024947217.1"/>
    </source>
</evidence>
<feature type="domain" description="Major facilitator superfamily (MFS) profile" evidence="7">
    <location>
        <begin position="97"/>
        <end position="556"/>
    </location>
</feature>
<dbReference type="InterPro" id="IPR020846">
    <property type="entry name" value="MFS_dom"/>
</dbReference>
<evidence type="ECO:0000259" key="7">
    <source>
        <dbReference type="PROSITE" id="PS50850"/>
    </source>
</evidence>
<keyword evidence="4 6" id="KW-0472">Membrane</keyword>
<organism evidence="8 10">
    <name type="scientific">Cephus cinctus</name>
    <name type="common">Wheat stem sawfly</name>
    <dbReference type="NCBI Taxonomy" id="211228"/>
    <lineage>
        <taxon>Eukaryota</taxon>
        <taxon>Metazoa</taxon>
        <taxon>Ecdysozoa</taxon>
        <taxon>Arthropoda</taxon>
        <taxon>Hexapoda</taxon>
        <taxon>Insecta</taxon>
        <taxon>Pterygota</taxon>
        <taxon>Neoptera</taxon>
        <taxon>Endopterygota</taxon>
        <taxon>Hymenoptera</taxon>
        <taxon>Cephoidea</taxon>
        <taxon>Cephidae</taxon>
        <taxon>Cephus</taxon>
    </lineage>
</organism>
<dbReference type="RefSeq" id="XP_024947213.1">
    <property type="nucleotide sequence ID" value="XM_025091445.1"/>
</dbReference>
<evidence type="ECO:0000256" key="4">
    <source>
        <dbReference type="ARBA" id="ARBA00023136"/>
    </source>
</evidence>
<evidence type="ECO:0000256" key="1">
    <source>
        <dbReference type="ARBA" id="ARBA00004141"/>
    </source>
</evidence>
<dbReference type="RefSeq" id="XP_024947216.1">
    <property type="nucleotide sequence ID" value="XM_025091448.1"/>
</dbReference>
<proteinExistence type="predicted"/>
<feature type="region of interest" description="Disordered" evidence="5">
    <location>
        <begin position="617"/>
        <end position="653"/>
    </location>
</feature>
<dbReference type="RefSeq" id="XP_024947215.1">
    <property type="nucleotide sequence ID" value="XM_025091447.1"/>
</dbReference>
<feature type="transmembrane region" description="Helical" evidence="6">
    <location>
        <begin position="415"/>
        <end position="436"/>
    </location>
</feature>
<feature type="transmembrane region" description="Helical" evidence="6">
    <location>
        <begin position="443"/>
        <end position="463"/>
    </location>
</feature>
<dbReference type="RefSeq" id="XP_024947217.1">
    <property type="nucleotide sequence ID" value="XM_025091449.1"/>
</dbReference>
<dbReference type="CDD" id="cd17317">
    <property type="entry name" value="MFS_SLC22"/>
    <property type="match status" value="1"/>
</dbReference>
<evidence type="ECO:0000313" key="15">
    <source>
        <dbReference type="RefSeq" id="XP_024947219.1"/>
    </source>
</evidence>
<dbReference type="AlphaFoldDB" id="A0AAJ7RV09"/>
<dbReference type="Proteomes" id="UP000694920">
    <property type="component" value="Unplaced"/>
</dbReference>
<protein>
    <submittedName>
        <fullName evidence="9 10">Organic cation transporter 1</fullName>
    </submittedName>
</protein>
<feature type="transmembrane region" description="Helical" evidence="6">
    <location>
        <begin position="504"/>
        <end position="525"/>
    </location>
</feature>
<name>A0AAJ7RV09_CEPCN</name>
<feature type="transmembrane region" description="Helical" evidence="6">
    <location>
        <begin position="168"/>
        <end position="185"/>
    </location>
</feature>
<evidence type="ECO:0000256" key="3">
    <source>
        <dbReference type="ARBA" id="ARBA00022989"/>
    </source>
</evidence>
<feature type="transmembrane region" description="Helical" evidence="6">
    <location>
        <begin position="197"/>
        <end position="220"/>
    </location>
</feature>
<dbReference type="GeneID" id="107274199"/>
<feature type="transmembrane region" description="Helical" evidence="6">
    <location>
        <begin position="22"/>
        <end position="45"/>
    </location>
</feature>
<dbReference type="Pfam" id="PF00083">
    <property type="entry name" value="Sugar_tr"/>
    <property type="match status" value="1"/>
</dbReference>
<dbReference type="InterPro" id="IPR036259">
    <property type="entry name" value="MFS_trans_sf"/>
</dbReference>
<evidence type="ECO:0000313" key="10">
    <source>
        <dbReference type="RefSeq" id="XP_024947214.1"/>
    </source>
</evidence>
<evidence type="ECO:0000256" key="6">
    <source>
        <dbReference type="SAM" id="Phobius"/>
    </source>
</evidence>
<comment type="subcellular location">
    <subcellularLocation>
        <location evidence="1">Membrane</location>
        <topology evidence="1">Multi-pass membrane protein</topology>
    </subcellularLocation>
</comment>
<dbReference type="PANTHER" id="PTHR24064">
    <property type="entry name" value="SOLUTE CARRIER FAMILY 22 MEMBER"/>
    <property type="match status" value="1"/>
</dbReference>
<dbReference type="PROSITE" id="PS50850">
    <property type="entry name" value="MFS"/>
    <property type="match status" value="1"/>
</dbReference>
<feature type="transmembrane region" description="Helical" evidence="6">
    <location>
        <begin position="250"/>
        <end position="273"/>
    </location>
</feature>
<feature type="transmembrane region" description="Helical" evidence="6">
    <location>
        <begin position="469"/>
        <end position="492"/>
    </location>
</feature>
<evidence type="ECO:0000256" key="5">
    <source>
        <dbReference type="SAM" id="MobiDB-lite"/>
    </source>
</evidence>
<evidence type="ECO:0000313" key="8">
    <source>
        <dbReference type="Proteomes" id="UP000694920"/>
    </source>
</evidence>
<dbReference type="GO" id="GO:0022857">
    <property type="term" value="F:transmembrane transporter activity"/>
    <property type="evidence" value="ECO:0007669"/>
    <property type="project" value="InterPro"/>
</dbReference>
<reference evidence="9 10" key="1">
    <citation type="submission" date="2025-04" db="UniProtKB">
        <authorList>
            <consortium name="RefSeq"/>
        </authorList>
    </citation>
    <scope>IDENTIFICATION</scope>
</reference>
<dbReference type="InterPro" id="IPR005828">
    <property type="entry name" value="MFS_sugar_transport-like"/>
</dbReference>
<sequence>MSSIDFDEVLVHVGEKGRYQNIMYYLLCIPATLPAAFLAFSQVFVSASPEHWCRIPELDNLTSLLSLEERKALSLPYTVKSDGRRQYSRCYMYDVNYTAVIESWLLNDTTNTSQLVTRLTPPPESSQTWPISKCRYGWNYDRRDYDSTLVTELDLVCDNSWWPSTSTTFFYVGSLFGNVVFGWIADKWGRRTAFFAILYLEVILSIVTSFSPNYVIYTALRTVNGLFFPAIYQIPFILALELMGPRYRTFAGMVISMFFATAMSLLALLGYLLRHWYTLSLATSVPFVLLFSYYWIIPESPRWLLSKNRIDEAEVIVQHMAKVNGRRVPTNFLRKMEMDILKRQGVSCNGKNSGDVSVDLDVENRPPPPSATPMDLITNPNIRKKFFILAFDWVANAVVYNGLSYNTTNLGVSDYLAFFIGGIVEIPSYVITWYAMDRIGRRWVLCITMLLGGFACVSCMFVPEDAVWVTVSLAMVGKFGIAASFAVFYVFVGELLPTVLRSQAMGIASFIAGIGLLTFPYIVHLAVYSRVLPLIIMGSLSVAGALTSIFLPETLNIHLPQTIEEGELFGADFKLWSCPTLPRNSSKEHKSDVLPLRYFVNGRPDRHSASSKIVVPETAQVDETSRTCPLLTSQDKAEDLNTPVGDEVDEDKI</sequence>
<evidence type="ECO:0000256" key="2">
    <source>
        <dbReference type="ARBA" id="ARBA00022692"/>
    </source>
</evidence>
<dbReference type="RefSeq" id="XP_024947219.1">
    <property type="nucleotide sequence ID" value="XM_025091451.1"/>
</dbReference>
<dbReference type="GO" id="GO:0016020">
    <property type="term" value="C:membrane"/>
    <property type="evidence" value="ECO:0007669"/>
    <property type="project" value="UniProtKB-SubCell"/>
</dbReference>
<evidence type="ECO:0000313" key="11">
    <source>
        <dbReference type="RefSeq" id="XP_024947215.1"/>
    </source>
</evidence>
<keyword evidence="8" id="KW-1185">Reference proteome</keyword>
<evidence type="ECO:0000313" key="12">
    <source>
        <dbReference type="RefSeq" id="XP_024947216.1"/>
    </source>
</evidence>
<dbReference type="SUPFAM" id="SSF103473">
    <property type="entry name" value="MFS general substrate transporter"/>
    <property type="match status" value="1"/>
</dbReference>